<comment type="function">
    <text evidence="2">The branched-chain alpha-keto dehydrogenase complex catalyzes the overall conversion of alpha-keto acids to acyl-CoA and CO(2). It contains multiple copies of three enzymatic components: branched-chain alpha-keto acid decarboxylase (E1), lipoamide acyltransferase (E2) and lipoamide dehydrogenase (E3).</text>
</comment>
<comment type="cofactor">
    <cofactor evidence="2">
        <name>thiamine diphosphate</name>
        <dbReference type="ChEBI" id="CHEBI:58937"/>
    </cofactor>
</comment>
<evidence type="ECO:0000313" key="4">
    <source>
        <dbReference type="EMBL" id="CEL91651.1"/>
    </source>
</evidence>
<dbReference type="OMA" id="DWHTGYD"/>
<dbReference type="VEuPathDB" id="CryptoDB:Vbra_10811"/>
<dbReference type="Proteomes" id="UP000041254">
    <property type="component" value="Unassembled WGS sequence"/>
</dbReference>
<dbReference type="CDD" id="cd02000">
    <property type="entry name" value="TPP_E1_PDC_ADC_BCADC"/>
    <property type="match status" value="1"/>
</dbReference>
<organism evidence="4 5">
    <name type="scientific">Vitrella brassicaformis (strain CCMP3155)</name>
    <dbReference type="NCBI Taxonomy" id="1169540"/>
    <lineage>
        <taxon>Eukaryota</taxon>
        <taxon>Sar</taxon>
        <taxon>Alveolata</taxon>
        <taxon>Colpodellida</taxon>
        <taxon>Vitrellaceae</taxon>
        <taxon>Vitrella</taxon>
    </lineage>
</organism>
<evidence type="ECO:0000259" key="3">
    <source>
        <dbReference type="Pfam" id="PF00676"/>
    </source>
</evidence>
<dbReference type="STRING" id="1169540.A0A0G4E8X3"/>
<evidence type="ECO:0000256" key="2">
    <source>
        <dbReference type="RuleBase" id="RU365014"/>
    </source>
</evidence>
<dbReference type="InterPro" id="IPR029061">
    <property type="entry name" value="THDP-binding"/>
</dbReference>
<reference evidence="4 5" key="1">
    <citation type="submission" date="2014-11" db="EMBL/GenBank/DDBJ databases">
        <authorList>
            <person name="Zhu J."/>
            <person name="Qi W."/>
            <person name="Song R."/>
        </authorList>
    </citation>
    <scope>NUCLEOTIDE SEQUENCE [LARGE SCALE GENOMIC DNA]</scope>
</reference>
<evidence type="ECO:0000256" key="1">
    <source>
        <dbReference type="ARBA" id="ARBA00023002"/>
    </source>
</evidence>
<comment type="similarity">
    <text evidence="2">Belongs to the BCKDHA family.</text>
</comment>
<proteinExistence type="inferred from homology"/>
<dbReference type="PhylomeDB" id="A0A0G4E8X3"/>
<dbReference type="PANTHER" id="PTHR43380:SF1">
    <property type="entry name" value="2-OXOISOVALERATE DEHYDROGENASE SUBUNIT ALPHA, MITOCHONDRIAL"/>
    <property type="match status" value="1"/>
</dbReference>
<dbReference type="OrthoDB" id="3845at2759"/>
<dbReference type="GO" id="GO:0003863">
    <property type="term" value="F:branched-chain 2-oxo acid dehydrogenase activity"/>
    <property type="evidence" value="ECO:0007669"/>
    <property type="project" value="UniProtKB-EC"/>
</dbReference>
<feature type="domain" description="Dehydrogenase E1 component" evidence="3">
    <location>
        <begin position="91"/>
        <end position="379"/>
    </location>
</feature>
<dbReference type="InParanoid" id="A0A0G4E8X3"/>
<dbReference type="Gene3D" id="3.40.50.970">
    <property type="match status" value="1"/>
</dbReference>
<dbReference type="SUPFAM" id="SSF52518">
    <property type="entry name" value="Thiamin diphosphate-binding fold (THDP-binding)"/>
    <property type="match status" value="1"/>
</dbReference>
<dbReference type="InterPro" id="IPR001017">
    <property type="entry name" value="DH_E1"/>
</dbReference>
<dbReference type="EC" id="1.2.4.4" evidence="2"/>
<dbReference type="InterPro" id="IPR050771">
    <property type="entry name" value="Alpha-ketoacid_DH_E1_comp"/>
</dbReference>
<comment type="catalytic activity">
    <reaction evidence="2">
        <text>N(6)-[(R)-lipoyl]-L-lysyl-[protein] + 3-methyl-2-oxobutanoate + H(+) = N(6)-[(R)-S(8)-2-methylpropanoyldihydrolipoyl]-L-lysyl-[protein] + CO2</text>
        <dbReference type="Rhea" id="RHEA:13457"/>
        <dbReference type="Rhea" id="RHEA-COMP:10474"/>
        <dbReference type="Rhea" id="RHEA-COMP:10497"/>
        <dbReference type="ChEBI" id="CHEBI:11851"/>
        <dbReference type="ChEBI" id="CHEBI:15378"/>
        <dbReference type="ChEBI" id="CHEBI:16526"/>
        <dbReference type="ChEBI" id="CHEBI:83099"/>
        <dbReference type="ChEBI" id="CHEBI:83142"/>
        <dbReference type="EC" id="1.2.4.4"/>
    </reaction>
</comment>
<keyword evidence="2" id="KW-0786">Thiamine pyrophosphate</keyword>
<dbReference type="GO" id="GO:0009083">
    <property type="term" value="P:branched-chain amino acid catabolic process"/>
    <property type="evidence" value="ECO:0007669"/>
    <property type="project" value="TreeGrafter"/>
</dbReference>
<dbReference type="AlphaFoldDB" id="A0A0G4E8X3"/>
<keyword evidence="5" id="KW-1185">Reference proteome</keyword>
<dbReference type="FunFam" id="3.40.50.970:FF:000108">
    <property type="entry name" value="2-oxoisovalerate dehydrogenase subunit alpha"/>
    <property type="match status" value="1"/>
</dbReference>
<dbReference type="Pfam" id="PF00676">
    <property type="entry name" value="E1_dh"/>
    <property type="match status" value="1"/>
</dbReference>
<gene>
    <name evidence="4" type="ORF">Vbra_10811</name>
</gene>
<keyword evidence="1 2" id="KW-0560">Oxidoreductase</keyword>
<protein>
    <recommendedName>
        <fullName evidence="2">2-oxoisovalerate dehydrogenase subunit alpha</fullName>
        <ecNumber evidence="2">1.2.4.4</ecNumber>
    </recommendedName>
    <alternativeName>
        <fullName evidence="2">Branched-chain alpha-keto acid dehydrogenase E1 component alpha chain</fullName>
    </alternativeName>
</protein>
<name>A0A0G4E8X3_VITBC</name>
<evidence type="ECO:0000313" key="5">
    <source>
        <dbReference type="Proteomes" id="UP000041254"/>
    </source>
</evidence>
<accession>A0A0G4E8X3</accession>
<dbReference type="PANTHER" id="PTHR43380">
    <property type="entry name" value="2-OXOISOVALERATE DEHYDROGENASE SUBUNIT ALPHA, MITOCHONDRIAL"/>
    <property type="match status" value="1"/>
</dbReference>
<sequence>MLQSSRFLCSHSLPPGGVTAWVRRFGSRRKLTAEEIEMPFAGVLAKQYVHRPEFKKTYEGIPILRQLEYDGTLVDGIELPFPLEEGVAMYQTMLKLTVYDQIMYDIQRQGRISFYMTNSGEEAAQVGSSAALDLGDVIFPQYRELGVLMWRGFTLQDIVDQCFSLKGDPGKGRQMPVHYTSKKLNIQTISSPLATQIPHATGCGYAFRMRRQKNCAVTYFGEGAASEGDFIPAINFAATLKSQTLFICRNNGFAISTPVSEQYIGDGIAVRGIAYGINTIRVDGNDIVASYNATKEARRLCLEEEAPCVVELMTYRVGHHSTSDDASRYRQDEEAKAWQEEGMSGVGRFKRFLINQEQDMKLAQETKKQAIQAIREGDKEKYCPIDEGLFEDVYDTPDWRLREQQAHLHKHLETHADKYDMSRYEPSAAFPFPADSKPKK</sequence>
<dbReference type="EMBL" id="CDMY01000007">
    <property type="protein sequence ID" value="CEL91651.1"/>
    <property type="molecule type" value="Genomic_DNA"/>
</dbReference>